<feature type="compositionally biased region" description="Polar residues" evidence="4">
    <location>
        <begin position="982"/>
        <end position="998"/>
    </location>
</feature>
<gene>
    <name evidence="6" type="ORF">LIER_02119</name>
</gene>
<feature type="region of interest" description="Disordered" evidence="4">
    <location>
        <begin position="1185"/>
        <end position="1218"/>
    </location>
</feature>
<feature type="compositionally biased region" description="Basic and acidic residues" evidence="4">
    <location>
        <begin position="143"/>
        <end position="171"/>
    </location>
</feature>
<feature type="compositionally biased region" description="Low complexity" evidence="4">
    <location>
        <begin position="197"/>
        <end position="207"/>
    </location>
</feature>
<reference evidence="6 7" key="1">
    <citation type="submission" date="2024-01" db="EMBL/GenBank/DDBJ databases">
        <title>The complete chloroplast genome sequence of Lithospermum erythrorhizon: insights into the phylogenetic relationship among Boraginaceae species and the maternal lineages of purple gromwells.</title>
        <authorList>
            <person name="Okada T."/>
            <person name="Watanabe K."/>
        </authorList>
    </citation>
    <scope>NUCLEOTIDE SEQUENCE [LARGE SCALE GENOMIC DNA]</scope>
</reference>
<feature type="compositionally biased region" description="Polar residues" evidence="4">
    <location>
        <begin position="81"/>
        <end position="103"/>
    </location>
</feature>
<feature type="region of interest" description="Disordered" evidence="4">
    <location>
        <begin position="1030"/>
        <end position="1082"/>
    </location>
</feature>
<evidence type="ECO:0000256" key="2">
    <source>
        <dbReference type="ARBA" id="ARBA00022771"/>
    </source>
</evidence>
<organism evidence="6 7">
    <name type="scientific">Lithospermum erythrorhizon</name>
    <name type="common">Purple gromwell</name>
    <name type="synonym">Lithospermum officinale var. erythrorhizon</name>
    <dbReference type="NCBI Taxonomy" id="34254"/>
    <lineage>
        <taxon>Eukaryota</taxon>
        <taxon>Viridiplantae</taxon>
        <taxon>Streptophyta</taxon>
        <taxon>Embryophyta</taxon>
        <taxon>Tracheophyta</taxon>
        <taxon>Spermatophyta</taxon>
        <taxon>Magnoliopsida</taxon>
        <taxon>eudicotyledons</taxon>
        <taxon>Gunneridae</taxon>
        <taxon>Pentapetalae</taxon>
        <taxon>asterids</taxon>
        <taxon>lamiids</taxon>
        <taxon>Boraginales</taxon>
        <taxon>Boraginaceae</taxon>
        <taxon>Boraginoideae</taxon>
        <taxon>Lithospermeae</taxon>
        <taxon>Lithospermum</taxon>
    </lineage>
</organism>
<dbReference type="PANTHER" id="PTHR46524:SF12">
    <property type="entry name" value="CW-TYPE DOMAIN-CONTAINING PROTEIN"/>
    <property type="match status" value="1"/>
</dbReference>
<feature type="region of interest" description="Disordered" evidence="4">
    <location>
        <begin position="77"/>
        <end position="103"/>
    </location>
</feature>
<dbReference type="InterPro" id="IPR056406">
    <property type="entry name" value="THD_CWZF3/5/7"/>
</dbReference>
<sequence length="1670" mass="183516">MGYWDNLEEVAELEEGEAACGNVDDDTIIDPDVDLSYIDDKIQNVLGHFQKEFEGVVFTQNLGAKYGDYGSFLPMYRRSPPNLSHPSPRVQSQSTSRSSCNLAEGGSQNLVAASNRSVIQTSVATVANSMHGPHSFKSLPGEDSERHDSSQIAEKAPERDEPSENPPDQRKFTVRIKAVPDKGLHRNAAIYSGLGLSSPSSSMGNSPEEVHGAQLSSQETFNESTTNIIKTLTSCSVSCDSLHSPLHDDLLNLIRSRKESVDRKPAAFLKERSGSIVLSDDNEESVQGVKGLLAGKKSKSVQINENDLQARLGNEVHSVDWKKESETQNSMPCLPQLPVGTDRSFGSVGKAPEVVRQLEQHMPVKKRGLKDKAKERISGCEFVKDETLKTMDAQDSAKHQECRSNSVESSGKRGLKVFDKECLFAQGEDVTVKGNKASSVREYKMDNLESRNKKPNKPLKVGSHTRAKSVKLAANRSTSKELSAGGKNKLKWSQINGNSMLESDGTLTPEINAAVKDRKSVSRAAKKVHHSHKDLFDTHLEHMEDQSNPPEKYLVHISKDLHHEDISVKGDDEAKIGQKHGSRKSGNKSEPVLSQGGSLADNVPPSNGLMSRTEPAPGTSSVVITEDWVECVRCQTWRLLPPGISAAQLPDKWMCSMQHWLPGMNRCDFSEDETAQALRALYHPPIPETQNTLLTDANAHQAQLNAATQHQMSLGKKFQSLDTSHTSNISRPLVNSHLMKNNHQDSIKGITPGSTNQPSSEVNLVRKSDVKLLEKTVKVTEKCSDSLEENGLEKPRKKIKRETNSDDYEQRATIKVKTEGHEKTKKKFKRERNSDYDDQGVAKRVKIEGHIGNLYPSEDDEKPGKTQVSSSASLAKKVGPKGKQKQLDNKDKVKLQISVKRRKDSLSDSVDSGSLDVKTNKTTRLSTKSRKIEKSGDQFQDTTISVQENSGDSELRSGKKFKASESEVKGFSKTGAGDKSKIGNTESRMPGSRTNSVDKNAKKAQQFKAKLPSGLTMEDLTALRRDLGSEQFSTAATSSSSKVSDSGRSRTKYQEAKGSPVESVSSSPMRPSNLRKFSPTRMCGLGKDEMRFGEFPAERSRKRLSYIDDAFESNQSGTSMKEIVGNQSFEVPVPEIQGADTKGKDKTALSVRAARRVVSTEAQTSKRSSPSHVDVKGVTHLTSKIRVNNNPDPSQRHKSGVDPSARSKEINKASESNFEQVSDRVSVLPRDHEALQWNQSVRDETRIDPDNRASCHELVDNSNNPFSDESTIKSLTNDKNVSKRNSRTGIDPERWGDIKCQSQPKFRECDQSQGRMNGSAETSVEIIPTDVGSRSGKLKVCSNTNDNGLPFYGSKSTAEIQKGDPLDLRPLSTSKGSEGLHILEAVPNSAFKSSDRGSMKHPGSDQCGDQNSNGHSHSKEDTTIQSASAALAKAEEYKHFGDFSKESGFECKEAYFKAALMYLLGASLLESSNTENQKVEMNQIQMSGSSAKLCETCALEYEKRQEMAAAALAYKCMEVSYMRIVYFKSLCTRRVWHDVQASLQMISKSESPSSSASDIDNSNYQIINDKPVLCKANGSTIGSHTIPPQDHQNFIQLLDFTKDVNSAMEAVRKSQSAFAAAAKMMAGQAHDNIISSVKEVIDFGFQDLEVFVRMVQHAIGAISRLGFGGG</sequence>
<feature type="compositionally biased region" description="Low complexity" evidence="4">
    <location>
        <begin position="907"/>
        <end position="917"/>
    </location>
</feature>
<dbReference type="Pfam" id="PF07496">
    <property type="entry name" value="zf-CW"/>
    <property type="match status" value="1"/>
</dbReference>
<feature type="compositionally biased region" description="Polar residues" evidence="4">
    <location>
        <begin position="937"/>
        <end position="952"/>
    </location>
</feature>
<dbReference type="PROSITE" id="PS51050">
    <property type="entry name" value="ZF_CW"/>
    <property type="match status" value="1"/>
</dbReference>
<evidence type="ECO:0000313" key="7">
    <source>
        <dbReference type="Proteomes" id="UP001454036"/>
    </source>
</evidence>
<dbReference type="GO" id="GO:0008270">
    <property type="term" value="F:zinc ion binding"/>
    <property type="evidence" value="ECO:0007669"/>
    <property type="project" value="UniProtKB-KW"/>
</dbReference>
<keyword evidence="7" id="KW-1185">Reference proteome</keyword>
<evidence type="ECO:0000256" key="4">
    <source>
        <dbReference type="SAM" id="MobiDB-lite"/>
    </source>
</evidence>
<dbReference type="Proteomes" id="UP001454036">
    <property type="component" value="Unassembled WGS sequence"/>
</dbReference>
<feature type="compositionally biased region" description="Basic and acidic residues" evidence="4">
    <location>
        <begin position="801"/>
        <end position="822"/>
    </location>
</feature>
<feature type="domain" description="CW-type" evidence="5">
    <location>
        <begin position="622"/>
        <end position="675"/>
    </location>
</feature>
<evidence type="ECO:0000313" key="6">
    <source>
        <dbReference type="EMBL" id="GAA0140845.1"/>
    </source>
</evidence>
<protein>
    <recommendedName>
        <fullName evidence="5">CW-type domain-containing protein</fullName>
    </recommendedName>
</protein>
<accession>A0AAV3NND6</accession>
<feature type="compositionally biased region" description="Polar residues" evidence="4">
    <location>
        <begin position="1160"/>
        <end position="1171"/>
    </location>
</feature>
<feature type="region of interest" description="Disordered" evidence="4">
    <location>
        <begin position="448"/>
        <end position="468"/>
    </location>
</feature>
<feature type="compositionally biased region" description="Basic residues" evidence="4">
    <location>
        <begin position="577"/>
        <end position="586"/>
    </location>
</feature>
<feature type="region of interest" description="Disordered" evidence="4">
    <location>
        <begin position="1159"/>
        <end position="1178"/>
    </location>
</feature>
<dbReference type="Gene3D" id="3.30.40.100">
    <property type="match status" value="1"/>
</dbReference>
<feature type="compositionally biased region" description="Basic and acidic residues" evidence="4">
    <location>
        <begin position="1045"/>
        <end position="1055"/>
    </location>
</feature>
<evidence type="ECO:0000259" key="5">
    <source>
        <dbReference type="PROSITE" id="PS51050"/>
    </source>
</evidence>
<feature type="compositionally biased region" description="Basic residues" evidence="4">
    <location>
        <begin position="453"/>
        <end position="468"/>
    </location>
</feature>
<feature type="region of interest" description="Disordered" evidence="4">
    <location>
        <begin position="197"/>
        <end position="219"/>
    </location>
</feature>
<evidence type="ECO:0000256" key="3">
    <source>
        <dbReference type="ARBA" id="ARBA00022833"/>
    </source>
</evidence>
<keyword evidence="3" id="KW-0862">Zinc</keyword>
<dbReference type="Pfam" id="PF24756">
    <property type="entry name" value="THD_CWZF3-5-7"/>
    <property type="match status" value="1"/>
</dbReference>
<dbReference type="PANTHER" id="PTHR46524">
    <property type="entry name" value="CW-TYPE ZINC FINGER"/>
    <property type="match status" value="1"/>
</dbReference>
<comment type="caution">
    <text evidence="6">The sequence shown here is derived from an EMBL/GenBank/DDBJ whole genome shotgun (WGS) entry which is preliminary data.</text>
</comment>
<keyword evidence="2" id="KW-0863">Zinc-finger</keyword>
<feature type="compositionally biased region" description="Basic and acidic residues" evidence="4">
    <location>
        <begin position="953"/>
        <end position="981"/>
    </location>
</feature>
<dbReference type="InterPro" id="IPR055300">
    <property type="entry name" value="CWZF3/5/7"/>
</dbReference>
<dbReference type="EMBL" id="BAABME010000223">
    <property type="protein sequence ID" value="GAA0140845.1"/>
    <property type="molecule type" value="Genomic_DNA"/>
</dbReference>
<feature type="compositionally biased region" description="Low complexity" evidence="4">
    <location>
        <begin position="1030"/>
        <end position="1044"/>
    </location>
</feature>
<feature type="region of interest" description="Disordered" evidence="4">
    <location>
        <begin position="129"/>
        <end position="179"/>
    </location>
</feature>
<feature type="region of interest" description="Disordered" evidence="4">
    <location>
        <begin position="566"/>
        <end position="620"/>
    </location>
</feature>
<evidence type="ECO:0000256" key="1">
    <source>
        <dbReference type="ARBA" id="ARBA00022723"/>
    </source>
</evidence>
<feature type="compositionally biased region" description="Basic and acidic residues" evidence="4">
    <location>
        <begin position="566"/>
        <end position="576"/>
    </location>
</feature>
<proteinExistence type="predicted"/>
<dbReference type="InterPro" id="IPR011124">
    <property type="entry name" value="Znf_CW"/>
</dbReference>
<keyword evidence="1" id="KW-0479">Metal-binding</keyword>
<feature type="compositionally biased region" description="Basic and acidic residues" evidence="4">
    <location>
        <begin position="885"/>
        <end position="894"/>
    </location>
</feature>
<feature type="region of interest" description="Disordered" evidence="4">
    <location>
        <begin position="1389"/>
        <end position="1425"/>
    </location>
</feature>
<name>A0AAV3NND6_LITER</name>
<feature type="region of interest" description="Disordered" evidence="4">
    <location>
        <begin position="787"/>
        <end position="1012"/>
    </location>
</feature>